<keyword evidence="3" id="KW-0186">Copper</keyword>
<dbReference type="NCBIfam" id="TIGR01409">
    <property type="entry name" value="TAT_signal_seq"/>
    <property type="match status" value="1"/>
</dbReference>
<dbReference type="PANTHER" id="PTHR11709">
    <property type="entry name" value="MULTI-COPPER OXIDASE"/>
    <property type="match status" value="1"/>
</dbReference>
<dbReference type="InterPro" id="IPR034282">
    <property type="entry name" value="CuRO_2_CopA"/>
</dbReference>
<name>A0A420WHU6_9PROT</name>
<dbReference type="InterPro" id="IPR019546">
    <property type="entry name" value="TAT_signal_bac_arc"/>
</dbReference>
<dbReference type="GO" id="GO:0016491">
    <property type="term" value="F:oxidoreductase activity"/>
    <property type="evidence" value="ECO:0007669"/>
    <property type="project" value="UniProtKB-KW"/>
</dbReference>
<comment type="caution">
    <text evidence="7">The sequence shown here is derived from an EMBL/GenBank/DDBJ whole genome shotgun (WGS) entry which is preliminary data.</text>
</comment>
<gene>
    <name evidence="7" type="ORF">BCL74_2490</name>
</gene>
<feature type="domain" description="Plastocyanin-like" evidence="4">
    <location>
        <begin position="170"/>
        <end position="340"/>
    </location>
</feature>
<dbReference type="GO" id="GO:0005507">
    <property type="term" value="F:copper ion binding"/>
    <property type="evidence" value="ECO:0007669"/>
    <property type="project" value="InterPro"/>
</dbReference>
<dbReference type="InterPro" id="IPR045087">
    <property type="entry name" value="Cu-oxidase_fam"/>
</dbReference>
<dbReference type="InterPro" id="IPR011706">
    <property type="entry name" value="Cu-oxidase_C"/>
</dbReference>
<evidence type="ECO:0000313" key="7">
    <source>
        <dbReference type="EMBL" id="RKQ70542.1"/>
    </source>
</evidence>
<evidence type="ECO:0000259" key="5">
    <source>
        <dbReference type="Pfam" id="PF07731"/>
    </source>
</evidence>
<dbReference type="InterPro" id="IPR008972">
    <property type="entry name" value="Cupredoxin"/>
</dbReference>
<dbReference type="InterPro" id="IPR006376">
    <property type="entry name" value="Cu-R_CopA"/>
</dbReference>
<evidence type="ECO:0000259" key="6">
    <source>
        <dbReference type="Pfam" id="PF07732"/>
    </source>
</evidence>
<dbReference type="InterPro" id="IPR034279">
    <property type="entry name" value="CuRO_3_CopA"/>
</dbReference>
<evidence type="ECO:0000259" key="4">
    <source>
        <dbReference type="Pfam" id="PF00394"/>
    </source>
</evidence>
<sequence>MNSIISPQISRRNALKLAGAAGLAGTVSLYPGRRSFASADKELQLAVEAKRIVVDSVESNAIAIGGSVPAPTLRWREGEEVVIQVTNRLPEPTSIHWHGLLIQGVMDGAPGFNGYEAIQPGETYTYRFQLRQAGTYWYHSHSGLQEQQGMYGAIIIEPAGREPVRYDRDYVVVLSDHTQENPRTVLRNLKSQEGYYNYGKRTLIDFFRQAEREGFNAALKDRLEWGDMRMDPTDLADVTGYAFLVNGRGPQDNWTGLFEPGERIRLRFINASAMSFFDVRIPDLPMTVIAADGQFVVPVQAHEFRFGVGETYDVIVRPREDRAFTIMAEPLDRSGYARATLAPRPGMEAEIPPLRPRAILAMSDMNHGAMGMDHGTMDHSASGHGAMGHGATGHATMNHGTMNHGAMGHGSSSGGGHGAHAGHAMAAPVPADGGPPVGWDQAGTLPGEKALSYADLKAFSKNADDREPGQEILVRLTGIMERYIWTLNGRKFEQGEPVRVAYGERVRIRYVNETMMAHPMHLHGMFVELENGETDRRPLKHVVIVPPGKEVSVLLTADEPGDWPFHCHLMYHMASGMMTRFIVERPTADASGKGRA</sequence>
<dbReference type="Proteomes" id="UP000277424">
    <property type="component" value="Unassembled WGS sequence"/>
</dbReference>
<proteinExistence type="predicted"/>
<dbReference type="SUPFAM" id="SSF49503">
    <property type="entry name" value="Cupredoxins"/>
    <property type="match status" value="3"/>
</dbReference>
<reference evidence="7 8" key="1">
    <citation type="submission" date="2018-10" db="EMBL/GenBank/DDBJ databases">
        <title>Comparative analysis of microorganisms from saline springs in Andes Mountain Range, Colombia.</title>
        <authorList>
            <person name="Rubin E."/>
        </authorList>
    </citation>
    <scope>NUCLEOTIDE SEQUENCE [LARGE SCALE GENOMIC DNA]</scope>
    <source>
        <strain evidence="7 8">USBA 36</strain>
    </source>
</reference>
<dbReference type="CDD" id="cd13896">
    <property type="entry name" value="CuRO_3_CopA"/>
    <property type="match status" value="1"/>
</dbReference>
<accession>A0A420WHU6</accession>
<evidence type="ECO:0000313" key="8">
    <source>
        <dbReference type="Proteomes" id="UP000277424"/>
    </source>
</evidence>
<keyword evidence="1" id="KW-0479">Metal-binding</keyword>
<evidence type="ECO:0000256" key="1">
    <source>
        <dbReference type="ARBA" id="ARBA00022723"/>
    </source>
</evidence>
<dbReference type="InterPro" id="IPR033138">
    <property type="entry name" value="Cu_oxidase_CS"/>
</dbReference>
<dbReference type="RefSeq" id="WP_121220376.1">
    <property type="nucleotide sequence ID" value="NZ_RBIG01000002.1"/>
</dbReference>
<dbReference type="NCBIfam" id="TIGR01480">
    <property type="entry name" value="copper_res_A"/>
    <property type="match status" value="1"/>
</dbReference>
<dbReference type="PROSITE" id="PS00079">
    <property type="entry name" value="MULTICOPPER_OXIDASE1"/>
    <property type="match status" value="2"/>
</dbReference>
<dbReference type="InterPro" id="IPR002355">
    <property type="entry name" value="Cu_oxidase_Cu_BS"/>
</dbReference>
<protein>
    <submittedName>
        <fullName evidence="7">CopA family copper-resistance protein</fullName>
    </submittedName>
</protein>
<dbReference type="EMBL" id="RBIG01000002">
    <property type="protein sequence ID" value="RKQ70542.1"/>
    <property type="molecule type" value="Genomic_DNA"/>
</dbReference>
<dbReference type="InterPro" id="IPR001117">
    <property type="entry name" value="Cu-oxidase_2nd"/>
</dbReference>
<feature type="domain" description="Plastocyanin-like" evidence="5">
    <location>
        <begin position="466"/>
        <end position="584"/>
    </location>
</feature>
<dbReference type="OrthoDB" id="9757546at2"/>
<keyword evidence="2" id="KW-0560">Oxidoreductase</keyword>
<dbReference type="CDD" id="cd13874">
    <property type="entry name" value="CuRO_2_CopA"/>
    <property type="match status" value="1"/>
</dbReference>
<dbReference type="PROSITE" id="PS00080">
    <property type="entry name" value="MULTICOPPER_OXIDASE2"/>
    <property type="match status" value="1"/>
</dbReference>
<dbReference type="AlphaFoldDB" id="A0A420WHU6"/>
<dbReference type="Pfam" id="PF07732">
    <property type="entry name" value="Cu-oxidase_3"/>
    <property type="match status" value="1"/>
</dbReference>
<dbReference type="Gene3D" id="2.60.40.420">
    <property type="entry name" value="Cupredoxins - blue copper proteins"/>
    <property type="match status" value="3"/>
</dbReference>
<dbReference type="PANTHER" id="PTHR11709:SF394">
    <property type="entry name" value="FI03373P-RELATED"/>
    <property type="match status" value="1"/>
</dbReference>
<dbReference type="PROSITE" id="PS51318">
    <property type="entry name" value="TAT"/>
    <property type="match status" value="1"/>
</dbReference>
<dbReference type="InterPro" id="IPR011707">
    <property type="entry name" value="Cu-oxidase-like_N"/>
</dbReference>
<evidence type="ECO:0000256" key="2">
    <source>
        <dbReference type="ARBA" id="ARBA00023002"/>
    </source>
</evidence>
<dbReference type="Pfam" id="PF00394">
    <property type="entry name" value="Cu-oxidase"/>
    <property type="match status" value="1"/>
</dbReference>
<dbReference type="GO" id="GO:0042597">
    <property type="term" value="C:periplasmic space"/>
    <property type="evidence" value="ECO:0007669"/>
    <property type="project" value="InterPro"/>
</dbReference>
<dbReference type="Pfam" id="PF07731">
    <property type="entry name" value="Cu-oxidase_2"/>
    <property type="match status" value="1"/>
</dbReference>
<organism evidence="7 8">
    <name type="scientific">Oceanibaculum indicum</name>
    <dbReference type="NCBI Taxonomy" id="526216"/>
    <lineage>
        <taxon>Bacteria</taxon>
        <taxon>Pseudomonadati</taxon>
        <taxon>Pseudomonadota</taxon>
        <taxon>Alphaproteobacteria</taxon>
        <taxon>Rhodospirillales</taxon>
        <taxon>Oceanibaculaceae</taxon>
        <taxon>Oceanibaculum</taxon>
    </lineage>
</organism>
<evidence type="ECO:0000256" key="3">
    <source>
        <dbReference type="ARBA" id="ARBA00023008"/>
    </source>
</evidence>
<dbReference type="InterPro" id="IPR006311">
    <property type="entry name" value="TAT_signal"/>
</dbReference>
<feature type="domain" description="Plastocyanin-like" evidence="6">
    <location>
        <begin position="50"/>
        <end position="159"/>
    </location>
</feature>